<dbReference type="SMART" id="SM00248">
    <property type="entry name" value="ANK"/>
    <property type="match status" value="1"/>
</dbReference>
<accession>A0A392PDV9</accession>
<keyword evidence="4" id="KW-1185">Reference proteome</keyword>
<dbReference type="GO" id="GO:0009738">
    <property type="term" value="P:abscisic acid-activated signaling pathway"/>
    <property type="evidence" value="ECO:0007669"/>
    <property type="project" value="InterPro"/>
</dbReference>
<evidence type="ECO:0000313" key="4">
    <source>
        <dbReference type="Proteomes" id="UP000265520"/>
    </source>
</evidence>
<dbReference type="Pfam" id="PF12796">
    <property type="entry name" value="Ank_2"/>
    <property type="match status" value="1"/>
</dbReference>
<dbReference type="Proteomes" id="UP000265520">
    <property type="component" value="Unassembled WGS sequence"/>
</dbReference>
<feature type="non-terminal residue" evidence="3">
    <location>
        <position position="70"/>
    </location>
</feature>
<organism evidence="3 4">
    <name type="scientific">Trifolium medium</name>
    <dbReference type="NCBI Taxonomy" id="97028"/>
    <lineage>
        <taxon>Eukaryota</taxon>
        <taxon>Viridiplantae</taxon>
        <taxon>Streptophyta</taxon>
        <taxon>Embryophyta</taxon>
        <taxon>Tracheophyta</taxon>
        <taxon>Spermatophyta</taxon>
        <taxon>Magnoliopsida</taxon>
        <taxon>eudicotyledons</taxon>
        <taxon>Gunneridae</taxon>
        <taxon>Pentapetalae</taxon>
        <taxon>rosids</taxon>
        <taxon>fabids</taxon>
        <taxon>Fabales</taxon>
        <taxon>Fabaceae</taxon>
        <taxon>Papilionoideae</taxon>
        <taxon>50 kb inversion clade</taxon>
        <taxon>NPAAA clade</taxon>
        <taxon>Hologalegina</taxon>
        <taxon>IRL clade</taxon>
        <taxon>Trifolieae</taxon>
        <taxon>Trifolium</taxon>
    </lineage>
</organism>
<dbReference type="EMBL" id="LXQA010075658">
    <property type="protein sequence ID" value="MCI10293.1"/>
    <property type="molecule type" value="Genomic_DNA"/>
</dbReference>
<dbReference type="GO" id="GO:0005886">
    <property type="term" value="C:plasma membrane"/>
    <property type="evidence" value="ECO:0007669"/>
    <property type="project" value="UniProtKB-SubCell"/>
</dbReference>
<dbReference type="PROSITE" id="PS50088">
    <property type="entry name" value="ANK_REPEAT"/>
    <property type="match status" value="1"/>
</dbReference>
<dbReference type="PROSITE" id="PS50297">
    <property type="entry name" value="ANK_REP_REGION"/>
    <property type="match status" value="1"/>
</dbReference>
<dbReference type="GO" id="GO:0004842">
    <property type="term" value="F:ubiquitin-protein transferase activity"/>
    <property type="evidence" value="ECO:0007669"/>
    <property type="project" value="InterPro"/>
</dbReference>
<protein>
    <submittedName>
        <fullName evidence="3">E3 ubiquitin-protein ligase KEG-like</fullName>
    </submittedName>
</protein>
<dbReference type="InterPro" id="IPR044584">
    <property type="entry name" value="KEG"/>
</dbReference>
<dbReference type="Gene3D" id="1.25.40.20">
    <property type="entry name" value="Ankyrin repeat-containing domain"/>
    <property type="match status" value="1"/>
</dbReference>
<comment type="caution">
    <text evidence="3">The sequence shown here is derived from an EMBL/GenBank/DDBJ whole genome shotgun (WGS) entry which is preliminary data.</text>
</comment>
<dbReference type="GO" id="GO:0009788">
    <property type="term" value="P:negative regulation of abscisic acid-activated signaling pathway"/>
    <property type="evidence" value="ECO:0007669"/>
    <property type="project" value="TreeGrafter"/>
</dbReference>
<dbReference type="SUPFAM" id="SSF48403">
    <property type="entry name" value="Ankyrin repeat"/>
    <property type="match status" value="1"/>
</dbReference>
<keyword evidence="2" id="KW-0040">ANK repeat</keyword>
<sequence>MLNIEGRDLVRILLTAGADPSAQDSQNGRTALHTAAMTNDVELVQVILAAGVDVNTRNVHNSIPLHLALA</sequence>
<dbReference type="PANTHER" id="PTHR46960">
    <property type="entry name" value="E3 UBIQUITIN-PROTEIN LIGASE KEG"/>
    <property type="match status" value="1"/>
</dbReference>
<feature type="repeat" description="ANK" evidence="2">
    <location>
        <begin position="27"/>
        <end position="59"/>
    </location>
</feature>
<dbReference type="InterPro" id="IPR002110">
    <property type="entry name" value="Ankyrin_rpt"/>
</dbReference>
<comment type="subcellular location">
    <subcellularLocation>
        <location evidence="1">Cell membrane</location>
        <topology evidence="1">Peripheral membrane protein</topology>
        <orientation evidence="1">Cytoplasmic side</orientation>
    </subcellularLocation>
</comment>
<proteinExistence type="predicted"/>
<dbReference type="GO" id="GO:0006952">
    <property type="term" value="P:defense response"/>
    <property type="evidence" value="ECO:0007669"/>
    <property type="project" value="InterPro"/>
</dbReference>
<name>A0A392PDV9_9FABA</name>
<dbReference type="GO" id="GO:0005769">
    <property type="term" value="C:early endosome"/>
    <property type="evidence" value="ECO:0007669"/>
    <property type="project" value="TreeGrafter"/>
</dbReference>
<evidence type="ECO:0000313" key="3">
    <source>
        <dbReference type="EMBL" id="MCI10293.1"/>
    </source>
</evidence>
<dbReference type="InterPro" id="IPR036770">
    <property type="entry name" value="Ankyrin_rpt-contain_sf"/>
</dbReference>
<dbReference type="GO" id="GO:0005802">
    <property type="term" value="C:trans-Golgi network"/>
    <property type="evidence" value="ECO:0007669"/>
    <property type="project" value="TreeGrafter"/>
</dbReference>
<dbReference type="GO" id="GO:0016567">
    <property type="term" value="P:protein ubiquitination"/>
    <property type="evidence" value="ECO:0007669"/>
    <property type="project" value="InterPro"/>
</dbReference>
<dbReference type="AlphaFoldDB" id="A0A392PDV9"/>
<dbReference type="GO" id="GO:0045324">
    <property type="term" value="P:late endosome to vacuole transport"/>
    <property type="evidence" value="ECO:0007669"/>
    <property type="project" value="TreeGrafter"/>
</dbReference>
<evidence type="ECO:0000256" key="1">
    <source>
        <dbReference type="ARBA" id="ARBA00004413"/>
    </source>
</evidence>
<reference evidence="3 4" key="1">
    <citation type="journal article" date="2018" name="Front. Plant Sci.">
        <title>Red Clover (Trifolium pratense) and Zigzag Clover (T. medium) - A Picture of Genomic Similarities and Differences.</title>
        <authorList>
            <person name="Dluhosova J."/>
            <person name="Istvanek J."/>
            <person name="Nedelnik J."/>
            <person name="Repkova J."/>
        </authorList>
    </citation>
    <scope>NUCLEOTIDE SEQUENCE [LARGE SCALE GENOMIC DNA]</scope>
    <source>
        <strain evidence="4">cv. 10/8</strain>
        <tissue evidence="3">Leaf</tissue>
    </source>
</reference>
<evidence type="ECO:0000256" key="2">
    <source>
        <dbReference type="PROSITE-ProRule" id="PRU00023"/>
    </source>
</evidence>
<dbReference type="PANTHER" id="PTHR46960:SF1">
    <property type="entry name" value="E3 UBIQUITIN-PROTEIN LIGASE KEG"/>
    <property type="match status" value="1"/>
</dbReference>